<feature type="compositionally biased region" description="Basic residues" evidence="2">
    <location>
        <begin position="607"/>
        <end position="622"/>
    </location>
</feature>
<feature type="region of interest" description="Disordered" evidence="2">
    <location>
        <begin position="506"/>
        <end position="530"/>
    </location>
</feature>
<feature type="repeat" description="ANK" evidence="1">
    <location>
        <begin position="799"/>
        <end position="831"/>
    </location>
</feature>
<dbReference type="InterPro" id="IPR000159">
    <property type="entry name" value="RA_dom"/>
</dbReference>
<feature type="compositionally biased region" description="Polar residues" evidence="2">
    <location>
        <begin position="1837"/>
        <end position="1851"/>
    </location>
</feature>
<dbReference type="PROSITE" id="PS50297">
    <property type="entry name" value="ANK_REP_REGION"/>
    <property type="match status" value="1"/>
</dbReference>
<organism evidence="4 5">
    <name type="scientific">Anopheles quadriannulatus</name>
    <name type="common">Mosquito</name>
    <dbReference type="NCBI Taxonomy" id="34691"/>
    <lineage>
        <taxon>Eukaryota</taxon>
        <taxon>Metazoa</taxon>
        <taxon>Ecdysozoa</taxon>
        <taxon>Arthropoda</taxon>
        <taxon>Hexapoda</taxon>
        <taxon>Insecta</taxon>
        <taxon>Pterygota</taxon>
        <taxon>Neoptera</taxon>
        <taxon>Endopterygota</taxon>
        <taxon>Diptera</taxon>
        <taxon>Nematocera</taxon>
        <taxon>Culicoidea</taxon>
        <taxon>Culicidae</taxon>
        <taxon>Anophelinae</taxon>
        <taxon>Anopheles</taxon>
    </lineage>
</organism>
<feature type="region of interest" description="Disordered" evidence="2">
    <location>
        <begin position="1885"/>
        <end position="1914"/>
    </location>
</feature>
<feature type="compositionally biased region" description="Low complexity" evidence="2">
    <location>
        <begin position="589"/>
        <end position="599"/>
    </location>
</feature>
<dbReference type="PROSITE" id="PS50200">
    <property type="entry name" value="RA"/>
    <property type="match status" value="1"/>
</dbReference>
<feature type="region of interest" description="Disordered" evidence="2">
    <location>
        <begin position="716"/>
        <end position="749"/>
    </location>
</feature>
<feature type="region of interest" description="Disordered" evidence="2">
    <location>
        <begin position="1837"/>
        <end position="1871"/>
    </location>
</feature>
<dbReference type="InterPro" id="IPR002110">
    <property type="entry name" value="Ankyrin_rpt"/>
</dbReference>
<accession>A0A182WSU1</accession>
<feature type="region of interest" description="Disordered" evidence="2">
    <location>
        <begin position="569"/>
        <end position="657"/>
    </location>
</feature>
<evidence type="ECO:0000256" key="1">
    <source>
        <dbReference type="PROSITE-ProRule" id="PRU00023"/>
    </source>
</evidence>
<dbReference type="PANTHER" id="PTHR21437:SF1">
    <property type="entry name" value="WIDE AWAKE"/>
    <property type="match status" value="1"/>
</dbReference>
<feature type="region of interest" description="Disordered" evidence="2">
    <location>
        <begin position="1640"/>
        <end position="1671"/>
    </location>
</feature>
<proteinExistence type="predicted"/>
<feature type="compositionally biased region" description="Basic residues" evidence="2">
    <location>
        <begin position="1652"/>
        <end position="1665"/>
    </location>
</feature>
<dbReference type="VEuPathDB" id="VectorBase:AQUA000594"/>
<feature type="compositionally biased region" description="Low complexity" evidence="2">
    <location>
        <begin position="1897"/>
        <end position="1914"/>
    </location>
</feature>
<dbReference type="Pfam" id="PF13637">
    <property type="entry name" value="Ank_4"/>
    <property type="match status" value="1"/>
</dbReference>
<dbReference type="SUPFAM" id="SSF49265">
    <property type="entry name" value="Fibronectin type III"/>
    <property type="match status" value="1"/>
</dbReference>
<dbReference type="CDD" id="cd17117">
    <property type="entry name" value="RA_ANKFN1_like"/>
    <property type="match status" value="1"/>
</dbReference>
<dbReference type="GO" id="GO:0000132">
    <property type="term" value="P:establishment of mitotic spindle orientation"/>
    <property type="evidence" value="ECO:0007669"/>
    <property type="project" value="TreeGrafter"/>
</dbReference>
<dbReference type="InterPro" id="IPR036770">
    <property type="entry name" value="Ankyrin_rpt-contain_sf"/>
</dbReference>
<dbReference type="Proteomes" id="UP000076407">
    <property type="component" value="Unassembled WGS sequence"/>
</dbReference>
<dbReference type="InterPro" id="IPR039269">
    <property type="entry name" value="ANKFN1"/>
</dbReference>
<feature type="compositionally biased region" description="Low complexity" evidence="2">
    <location>
        <begin position="322"/>
        <end position="333"/>
    </location>
</feature>
<feature type="compositionally biased region" description="Low complexity" evidence="2">
    <location>
        <begin position="1756"/>
        <end position="1776"/>
    </location>
</feature>
<keyword evidence="1" id="KW-0040">ANK repeat</keyword>
<dbReference type="Gene3D" id="3.10.20.90">
    <property type="entry name" value="Phosphatidylinositol 3-kinase Catalytic Subunit, Chain A, domain 1"/>
    <property type="match status" value="1"/>
</dbReference>
<evidence type="ECO:0000256" key="2">
    <source>
        <dbReference type="SAM" id="MobiDB-lite"/>
    </source>
</evidence>
<dbReference type="SUPFAM" id="SSF48403">
    <property type="entry name" value="Ankyrin repeat"/>
    <property type="match status" value="1"/>
</dbReference>
<dbReference type="InterPro" id="IPR036116">
    <property type="entry name" value="FN3_sf"/>
</dbReference>
<name>A0A182WSU1_ANOQN</name>
<feature type="region of interest" description="Disordered" evidence="2">
    <location>
        <begin position="1752"/>
        <end position="1781"/>
    </location>
</feature>
<sequence>MERIHSANGSDTATVRHVVRCESFDSREAKDNSSSSSSNTSSSFYQDRTSSRTGLAADGCYFNAVFNDSSETYADVEEEPYGGHALKPDSINTAAMVRVTVPSTPVAADGSHPFRRGHSMRSSFNSLRGLRTKLKQGGGSTGGGSTTVNGHNSARLAYCHLPAVGDLARSPSAASTIIGKRSSSRSSSSSSGTHFARSASDDVRRSLRNKLHKLKITYNELRRLQTKVLQDKSSTLDESSEVGECESLPENIPPKAAALLMEGFCRASGVQSSLKVHRRAPEVKTTSVARRSSSLRAARESNVSVPFVFVNPVPAREDAPSTTAMTTEGTTLTVVRKRHQQEPEQRHQRSPNTPMFGAKASQQAAKVTVEGELSNQRPAADQQQQQHQQQQQSSSPEHQQQPSLTVTRTATIRKGSVWANNTTKISLPELVTRSLSNLELPSCRLPCPNLIPRPAEVPTTPEHKSAASSSCSLSTLETQTATAGASVQSLPIAIATGATSSTVSLTYEDELSPGGSGRRKTKPNSPLGSLLTAVTSPVLSRISSASSPNLSSNGSTLSSPSAGRMEYLLPHQQHPPGAGVQGAGPIPSQQMHQQQQQQQSVLLPKHATARQHSPKIVKKTRHLSTSSADEPDACDRKAAGGGGGGGKLSSSRHVEAKRNARNAQHLLLRANRLTVSDNHNLSNSGSGNTVGAIITPPTTTNSVDVLAVHNAKSVSPLPSYTQQQQQQQQQSAAAPPSYWKQKKLPTKKQHKQLQAQLDKLTQINIHLHALFSAVEHGHLEKARTILESTDVDVNSLNSDGLTPLDVAVLSNNRSMTKMLLQQGAIENAHSVHAANSNMGLHLNNLLCDAEATVHELGNFDGSQAGGLAGSERTGTGTNAGKTTFSNIIGSSGPSVTSCTGSEIDKQVGLWERRVKGLRRMILGWEQTKPPDVPNRIDIDVTGCSAVSLRLYEPLEGAITTKFKVQWSSRSDFSNVVGEREISEWCSFHGCMGAVCNLNELIQGRRYFFRACAGNVKGWGPYKLSVPNCVVPSSWRDVESRDNRFAGKQRNLDELFNAVRLARPEDASEIALDGGQQQKRATKKKTTIKQLFSAASKFQKNLKRGIYLACVLYHEDKLLLTNEDFVPVIEIDETFTSNLHTDFYWLMKVACTWDDVKLLRMDMERNASSAIHFRTKLLSAACQMQSALSITDLGQLFYRPLRDVHGTVVLSCVNCIKSPKAVSVLNSRWIPLNKIHKKLALSTEESSINEILMNSIQEQINYHQVSNIRLSRGLYVGYLKMQSSVDVIQVVVPVKAPNVLPHCKIRDNPHVSAEEWELIKQHKPSTILEFRPKHQGPSEVQLHFLEMLTKAVHNLFQYMDIPVDVAVAHRLYDVEVIELNADVSFLIICPPAESSCAVPGQKESLLQRGDLFSMPIQAFEMIHLKTYQGSIIQKYSRLSCILELDTMLANHLHREAFSSSELQKAKDRLAKLQELSGGLNTIWKGVRWLMDVIGYARDRANMPELNMKQILDYKAAYFGKLPKHQNQQQASDEQKKKGGSETQLLHPPGTAPNSFHKSSPGRGSWPGPAVENTLGHNGLLDAEHSKSEQLLKYNSARFLNVSQAGSRKNSADSNSVATHSSYYSVTGVEPEKEFVVMPRLPPSRSEDTLNSSHLHHHLHHGHHHHHGGEGGKAIGPGGVMGGAGAGGGAGGAGGGAGKKRPPTIYSSYSATSSPLLNVRSPFLVPMGPANAAPSSPAGVLVAKVPPVAVEDIENSKQQPPVQQTAATGAAAGTGQQPSLTTGGAVPFKLLTKKSRDQALKAINFIEREQQQEMEIFEETKPILTTTYLKPTLAALQNEAKSSYQQQPDSGADQTPREATAQLPPVQPPETLTPAGSVAITVEPSVPPATATDLEPESGASEAPPGPDGAAAAPTGGAAVTNATSILQVYAAYETGLPSGTSLKLRVTPKTSAREVIDLVVKQLNMAVVLKGREGPIYSSERLDNFCLVAVIGARERCLRDDFRPLQLQNPWRKGRLYVRQKHDLLAAIEHSNRDTADI</sequence>
<dbReference type="GO" id="GO:0061172">
    <property type="term" value="P:regulation of establishment of bipolar cell polarity"/>
    <property type="evidence" value="ECO:0007669"/>
    <property type="project" value="TreeGrafter"/>
</dbReference>
<evidence type="ECO:0000313" key="5">
    <source>
        <dbReference type="Proteomes" id="UP000076407"/>
    </source>
</evidence>
<protein>
    <recommendedName>
        <fullName evidence="3">Ras-associating domain-containing protein</fullName>
    </recommendedName>
</protein>
<feature type="compositionally biased region" description="Low complexity" evidence="2">
    <location>
        <begin position="32"/>
        <end position="43"/>
    </location>
</feature>
<feature type="region of interest" description="Disordered" evidence="2">
    <location>
        <begin position="1522"/>
        <end position="1574"/>
    </location>
</feature>
<reference evidence="4" key="1">
    <citation type="submission" date="2020-05" db="UniProtKB">
        <authorList>
            <consortium name="EnsemblMetazoa"/>
        </authorList>
    </citation>
    <scope>IDENTIFICATION</scope>
    <source>
        <strain evidence="4">SANGQUA</strain>
    </source>
</reference>
<evidence type="ECO:0000259" key="3">
    <source>
        <dbReference type="PROSITE" id="PS50200"/>
    </source>
</evidence>
<evidence type="ECO:0000313" key="4">
    <source>
        <dbReference type="EnsemblMetazoa" id="AQUA000594-PA"/>
    </source>
</evidence>
<feature type="domain" description="Ras-associating" evidence="3">
    <location>
        <begin position="1921"/>
        <end position="2022"/>
    </location>
</feature>
<feature type="region of interest" description="Disordered" evidence="2">
    <location>
        <begin position="176"/>
        <end position="202"/>
    </location>
</feature>
<dbReference type="SMART" id="SM00314">
    <property type="entry name" value="RA"/>
    <property type="match status" value="1"/>
</dbReference>
<dbReference type="Gene3D" id="1.25.40.20">
    <property type="entry name" value="Ankyrin repeat-containing domain"/>
    <property type="match status" value="1"/>
</dbReference>
<dbReference type="GO" id="GO:0005819">
    <property type="term" value="C:spindle"/>
    <property type="evidence" value="ECO:0007669"/>
    <property type="project" value="TreeGrafter"/>
</dbReference>
<feature type="region of interest" description="Disordered" evidence="2">
    <location>
        <begin position="543"/>
        <end position="562"/>
    </location>
</feature>
<feature type="region of interest" description="Disordered" evidence="2">
    <location>
        <begin position="316"/>
        <end position="406"/>
    </location>
</feature>
<dbReference type="SMART" id="SM00248">
    <property type="entry name" value="ANK"/>
    <property type="match status" value="2"/>
</dbReference>
<dbReference type="PROSITE" id="PS50088">
    <property type="entry name" value="ANK_REPEAT"/>
    <property type="match status" value="1"/>
</dbReference>
<feature type="region of interest" description="Disordered" evidence="2">
    <location>
        <begin position="24"/>
        <end position="46"/>
    </location>
</feature>
<keyword evidence="5" id="KW-1185">Reference proteome</keyword>
<feature type="compositionally biased region" description="Basic residues" evidence="2">
    <location>
        <begin position="740"/>
        <end position="749"/>
    </location>
</feature>
<feature type="compositionally biased region" description="Low complexity" evidence="2">
    <location>
        <begin position="382"/>
        <end position="403"/>
    </location>
</feature>
<dbReference type="GO" id="GO:0007165">
    <property type="term" value="P:signal transduction"/>
    <property type="evidence" value="ECO:0007669"/>
    <property type="project" value="InterPro"/>
</dbReference>
<dbReference type="STRING" id="34691.A0A182WSU1"/>
<dbReference type="EnsemblMetazoa" id="AQUA000594-RA">
    <property type="protein sequence ID" value="AQUA000594-PA"/>
    <property type="gene ID" value="AQUA000594"/>
</dbReference>
<dbReference type="PANTHER" id="PTHR21437">
    <property type="entry name" value="WIDE AWAKE"/>
    <property type="match status" value="1"/>
</dbReference>